<protein>
    <recommendedName>
        <fullName evidence="1">HTH IS408-type domain-containing protein</fullName>
    </recommendedName>
</protein>
<dbReference type="AlphaFoldDB" id="A0A9W6CJ25"/>
<reference evidence="2" key="1">
    <citation type="submission" date="2022-11" db="EMBL/GenBank/DDBJ databases">
        <title>Draft genome sequence of Sellimonas catena strain 18CBH55.</title>
        <authorList>
            <person name="Atsushi H."/>
            <person name="Moriya O."/>
            <person name="Mitsuo S."/>
        </authorList>
    </citation>
    <scope>NUCLEOTIDE SEQUENCE</scope>
    <source>
        <strain evidence="2">18CBH55</strain>
    </source>
</reference>
<dbReference type="Proteomes" id="UP001145094">
    <property type="component" value="Unassembled WGS sequence"/>
</dbReference>
<evidence type="ECO:0000259" key="1">
    <source>
        <dbReference type="PROSITE" id="PS50532"/>
    </source>
</evidence>
<organism evidence="2 3">
    <name type="scientific">Sellimonas catena</name>
    <dbReference type="NCBI Taxonomy" id="2994035"/>
    <lineage>
        <taxon>Bacteria</taxon>
        <taxon>Bacillati</taxon>
        <taxon>Bacillota</taxon>
        <taxon>Clostridia</taxon>
        <taxon>Lachnospirales</taxon>
        <taxon>Lachnospiraceae</taxon>
        <taxon>Sellimonas</taxon>
    </lineage>
</organism>
<reference evidence="2" key="3">
    <citation type="journal article" date="2023" name="Int. J. Syst. Evol. Microbiol.">
        <title>Sellimonas catena sp. nov., isolated from human faeces.</title>
        <authorList>
            <person name="Hisatomi A."/>
            <person name="Ohkuma M."/>
            <person name="Sakamoto M."/>
        </authorList>
    </citation>
    <scope>NUCLEOTIDE SEQUENCE</scope>
    <source>
        <strain evidence="2">18CBH55</strain>
    </source>
</reference>
<dbReference type="PANTHER" id="PTHR35004:SF8">
    <property type="entry name" value="TRANSPOSASE RV3428C-RELATED"/>
    <property type="match status" value="1"/>
</dbReference>
<proteinExistence type="predicted"/>
<dbReference type="EMBL" id="BSCH01000014">
    <property type="protein sequence ID" value="GLG90838.1"/>
    <property type="molecule type" value="Genomic_DNA"/>
</dbReference>
<gene>
    <name evidence="2" type="ORF">Selli2_22650</name>
</gene>
<evidence type="ECO:0000313" key="2">
    <source>
        <dbReference type="EMBL" id="GLG90838.1"/>
    </source>
</evidence>
<dbReference type="PROSITE" id="PS50532">
    <property type="entry name" value="HTH_IS408"/>
    <property type="match status" value="1"/>
</dbReference>
<sequence length="245" mass="28807">MTKYREILRLTALGLSQRNIVQSIGVSQKTVVKVQKRAREMHLSWPLDETLTDAALQKLMFPRESKVSKQKRMPDFNYIQKELLRNGVNKKLLWTEYLEECRQSGDEPLMYSQFCYYIQQDEQKRRATMHINRKPGEQIEVDWAGDPAQITDPDTGEIIPAFLFVGVMAYSQYPYVEAFMNEKQRSWITAHVHMYEYFGGVTRILVPDNTTTAVIHNNDWYNQELNFTVEYTCKHGYSLFGKNIR</sequence>
<reference evidence="2" key="2">
    <citation type="submission" date="2022-11" db="EMBL/GenBank/DDBJ databases">
        <title>Draft genome sequence of Sellimonas catena strain 18CBH55.</title>
        <authorList>
            <person name="Hisatomi A."/>
            <person name="Ohkuma M."/>
            <person name="Sakamoto M."/>
        </authorList>
    </citation>
    <scope>NUCLEOTIDE SEQUENCE</scope>
    <source>
        <strain evidence="2">18CBH55</strain>
    </source>
</reference>
<dbReference type="InterPro" id="IPR017895">
    <property type="entry name" value="HTH_IS408/IS1162_type"/>
</dbReference>
<evidence type="ECO:0000313" key="3">
    <source>
        <dbReference type="Proteomes" id="UP001145094"/>
    </source>
</evidence>
<name>A0A9W6CJ25_9FIRM</name>
<feature type="domain" description="HTH IS408-type" evidence="1">
    <location>
        <begin position="4"/>
        <end position="83"/>
    </location>
</feature>
<comment type="caution">
    <text evidence="2">The sequence shown here is derived from an EMBL/GenBank/DDBJ whole genome shotgun (WGS) entry which is preliminary data.</text>
</comment>
<accession>A0A9W6CJ25</accession>
<dbReference type="PANTHER" id="PTHR35004">
    <property type="entry name" value="TRANSPOSASE RV3428C-RELATED"/>
    <property type="match status" value="1"/>
</dbReference>